<gene>
    <name evidence="2" type="ORF">AVDCRST_MAG30-3735</name>
</gene>
<feature type="compositionally biased region" description="Basic and acidic residues" evidence="1">
    <location>
        <begin position="1"/>
        <end position="10"/>
    </location>
</feature>
<evidence type="ECO:0000313" key="2">
    <source>
        <dbReference type="EMBL" id="CAA9530563.1"/>
    </source>
</evidence>
<organism evidence="2">
    <name type="scientific">uncultured Solirubrobacteraceae bacterium</name>
    <dbReference type="NCBI Taxonomy" id="1162706"/>
    <lineage>
        <taxon>Bacteria</taxon>
        <taxon>Bacillati</taxon>
        <taxon>Actinomycetota</taxon>
        <taxon>Thermoleophilia</taxon>
        <taxon>Solirubrobacterales</taxon>
        <taxon>Solirubrobacteraceae</taxon>
        <taxon>environmental samples</taxon>
    </lineage>
</organism>
<feature type="non-terminal residue" evidence="2">
    <location>
        <position position="1"/>
    </location>
</feature>
<feature type="region of interest" description="Disordered" evidence="1">
    <location>
        <begin position="1"/>
        <end position="89"/>
    </location>
</feature>
<proteinExistence type="predicted"/>
<dbReference type="AlphaFoldDB" id="A0A6J4TS56"/>
<dbReference type="EMBL" id="CADCVS010000494">
    <property type="protein sequence ID" value="CAA9530563.1"/>
    <property type="molecule type" value="Genomic_DNA"/>
</dbReference>
<evidence type="ECO:0000256" key="1">
    <source>
        <dbReference type="SAM" id="MobiDB-lite"/>
    </source>
</evidence>
<sequence>GDPRVGDDGPRPLALHDLPARPLLGRDRRRVPRRGARLDRHRAPPQRAVGARAGRHEHRHGAPGDPRRGHRHGHRVLHRAPARERQPGL</sequence>
<accession>A0A6J4TS56</accession>
<feature type="non-terminal residue" evidence="2">
    <location>
        <position position="89"/>
    </location>
</feature>
<feature type="compositionally biased region" description="Basic residues" evidence="1">
    <location>
        <begin position="68"/>
        <end position="80"/>
    </location>
</feature>
<protein>
    <submittedName>
        <fullName evidence="2">Uncharacterized protein</fullName>
    </submittedName>
</protein>
<reference evidence="2" key="1">
    <citation type="submission" date="2020-02" db="EMBL/GenBank/DDBJ databases">
        <authorList>
            <person name="Meier V. D."/>
        </authorList>
    </citation>
    <scope>NUCLEOTIDE SEQUENCE</scope>
    <source>
        <strain evidence="2">AVDCRST_MAG30</strain>
    </source>
</reference>
<name>A0A6J4TS56_9ACTN</name>